<keyword evidence="4" id="KW-0597">Phosphoprotein</keyword>
<accession>E1WZJ0</accession>
<dbReference type="InterPro" id="IPR002110">
    <property type="entry name" value="Ankyrin_rpt"/>
</dbReference>
<feature type="domain" description="Response regulatory" evidence="5">
    <location>
        <begin position="11"/>
        <end position="124"/>
    </location>
</feature>
<proteinExistence type="predicted"/>
<dbReference type="PANTHER" id="PTHR24180">
    <property type="entry name" value="CYCLIN-DEPENDENT KINASE INHIBITOR 2C-RELATED"/>
    <property type="match status" value="1"/>
</dbReference>
<keyword evidence="2 3" id="KW-0040">ANK repeat</keyword>
<gene>
    <name evidence="6" type="ordered locus">BMS_1304</name>
</gene>
<dbReference type="KEGG" id="bmx:BMS_1304"/>
<dbReference type="PATRIC" id="fig|862908.3.peg.1241"/>
<dbReference type="Pfam" id="PF13606">
    <property type="entry name" value="Ank_3"/>
    <property type="match status" value="1"/>
</dbReference>
<sequence>MLPSEESLMKHILIVDDDLDIHGLFKIHFKDLDYKLHFATDVEEALIHLEHDDVAFIFLDIIIGDNETSHRILRNSGDRPIFLMSSHITDDFCQRVVEKNVNILDCLPKPFTKKDIVNLLSDYKSFAYGKKKFNPNEDTHFVEGKREDIGEEHINVKGHKELSESIQLISGDEPLAEETEIVRGGEHDEEEDIHVSGNFNEDFDEHFTIVSGDYSEPDREEVMRVKRLHELEELREKGPLSRTDAGYSRLMISVFLESKDEVAQALDDGIKIDLLCRGGFSALHFAVMKDLYEIAEFLIQRGAKLTVKDNDGREPLYFAIFRGNLDLVKLMVEAGAPLNRRVNGKSYLMIAALKRHEVLFKYLLSQGVSLAVRDNEGFNINYYLKKLKLEHYLMSESA</sequence>
<evidence type="ECO:0000313" key="7">
    <source>
        <dbReference type="Proteomes" id="UP000008963"/>
    </source>
</evidence>
<dbReference type="SUPFAM" id="SSF52172">
    <property type="entry name" value="CheY-like"/>
    <property type="match status" value="1"/>
</dbReference>
<dbReference type="Proteomes" id="UP000008963">
    <property type="component" value="Chromosome"/>
</dbReference>
<keyword evidence="1" id="KW-0677">Repeat</keyword>
<dbReference type="SMART" id="SM00448">
    <property type="entry name" value="REC"/>
    <property type="match status" value="1"/>
</dbReference>
<dbReference type="Pfam" id="PF00072">
    <property type="entry name" value="Response_reg"/>
    <property type="match status" value="1"/>
</dbReference>
<dbReference type="Pfam" id="PF12796">
    <property type="entry name" value="Ank_2"/>
    <property type="match status" value="1"/>
</dbReference>
<dbReference type="GO" id="GO:0000160">
    <property type="term" value="P:phosphorelay signal transduction system"/>
    <property type="evidence" value="ECO:0007669"/>
    <property type="project" value="InterPro"/>
</dbReference>
<protein>
    <submittedName>
        <fullName evidence="6">Response regulator</fullName>
    </submittedName>
</protein>
<dbReference type="EMBL" id="FQ312005">
    <property type="protein sequence ID" value="CBW26176.1"/>
    <property type="molecule type" value="Genomic_DNA"/>
</dbReference>
<reference evidence="7" key="1">
    <citation type="journal article" date="2013" name="ISME J.">
        <title>A small predatory core genome in the divergent marine Bacteriovorax marinus SJ and the terrestrial Bdellovibrio bacteriovorus.</title>
        <authorList>
            <person name="Crossman L.C."/>
            <person name="Chen H."/>
            <person name="Cerdeno-Tarraga A.M."/>
            <person name="Brooks K."/>
            <person name="Quail M.A."/>
            <person name="Pineiro S.A."/>
            <person name="Hobley L."/>
            <person name="Sockett R.E."/>
            <person name="Bentley S.D."/>
            <person name="Parkhill J."/>
            <person name="Williams H.N."/>
            <person name="Stine O.C."/>
        </authorList>
    </citation>
    <scope>NUCLEOTIDE SEQUENCE [LARGE SCALE GENOMIC DNA]</scope>
    <source>
        <strain evidence="7">ATCC BAA-682 / DSM 15412 / SJ</strain>
    </source>
</reference>
<evidence type="ECO:0000256" key="1">
    <source>
        <dbReference type="ARBA" id="ARBA00022737"/>
    </source>
</evidence>
<feature type="modified residue" description="4-aspartylphosphate" evidence="4">
    <location>
        <position position="60"/>
    </location>
</feature>
<feature type="repeat" description="ANK" evidence="3">
    <location>
        <begin position="278"/>
        <end position="310"/>
    </location>
</feature>
<keyword evidence="7" id="KW-1185">Reference proteome</keyword>
<dbReference type="eggNOG" id="COG0666">
    <property type="taxonomic scope" value="Bacteria"/>
</dbReference>
<feature type="repeat" description="ANK" evidence="3">
    <location>
        <begin position="311"/>
        <end position="343"/>
    </location>
</feature>
<dbReference type="PROSITE" id="PS50088">
    <property type="entry name" value="ANK_REPEAT"/>
    <property type="match status" value="3"/>
</dbReference>
<dbReference type="InterPro" id="IPR011006">
    <property type="entry name" value="CheY-like_superfamily"/>
</dbReference>
<dbReference type="HOGENOM" id="CLU_692169_0_0_7"/>
<evidence type="ECO:0000259" key="5">
    <source>
        <dbReference type="PROSITE" id="PS50110"/>
    </source>
</evidence>
<evidence type="ECO:0000313" key="6">
    <source>
        <dbReference type="EMBL" id="CBW26176.1"/>
    </source>
</evidence>
<evidence type="ECO:0000256" key="2">
    <source>
        <dbReference type="ARBA" id="ARBA00023043"/>
    </source>
</evidence>
<dbReference type="InterPro" id="IPR036770">
    <property type="entry name" value="Ankyrin_rpt-contain_sf"/>
</dbReference>
<dbReference type="InterPro" id="IPR051637">
    <property type="entry name" value="Ank_repeat_dom-contain_49"/>
</dbReference>
<dbReference type="Gene3D" id="1.25.40.20">
    <property type="entry name" value="Ankyrin repeat-containing domain"/>
    <property type="match status" value="1"/>
</dbReference>
<evidence type="ECO:0000256" key="4">
    <source>
        <dbReference type="PROSITE-ProRule" id="PRU00169"/>
    </source>
</evidence>
<organism evidence="6 7">
    <name type="scientific">Halobacteriovorax marinus (strain ATCC BAA-682 / DSM 15412 / SJ)</name>
    <name type="common">Bacteriovorax marinus</name>
    <dbReference type="NCBI Taxonomy" id="862908"/>
    <lineage>
        <taxon>Bacteria</taxon>
        <taxon>Pseudomonadati</taxon>
        <taxon>Bdellovibrionota</taxon>
        <taxon>Bacteriovoracia</taxon>
        <taxon>Bacteriovoracales</taxon>
        <taxon>Halobacteriovoraceae</taxon>
        <taxon>Halobacteriovorax</taxon>
    </lineage>
</organism>
<dbReference type="SMART" id="SM00248">
    <property type="entry name" value="ANK"/>
    <property type="match status" value="3"/>
</dbReference>
<feature type="repeat" description="ANK" evidence="3">
    <location>
        <begin position="343"/>
        <end position="375"/>
    </location>
</feature>
<dbReference type="PROSITE" id="PS50110">
    <property type="entry name" value="RESPONSE_REGULATORY"/>
    <property type="match status" value="1"/>
</dbReference>
<dbReference type="Gene3D" id="3.40.50.2300">
    <property type="match status" value="1"/>
</dbReference>
<dbReference type="InterPro" id="IPR001789">
    <property type="entry name" value="Sig_transdc_resp-reg_receiver"/>
</dbReference>
<name>E1WZJ0_HALMS</name>
<dbReference type="PANTHER" id="PTHR24180:SF57">
    <property type="entry name" value="ANKYRIN REPEAT DOMAIN-CONTAINING PROTEIN 39"/>
    <property type="match status" value="1"/>
</dbReference>
<dbReference type="eggNOG" id="COG0745">
    <property type="taxonomic scope" value="Bacteria"/>
</dbReference>
<dbReference type="CDD" id="cd00156">
    <property type="entry name" value="REC"/>
    <property type="match status" value="1"/>
</dbReference>
<evidence type="ECO:0000256" key="3">
    <source>
        <dbReference type="PROSITE-ProRule" id="PRU00023"/>
    </source>
</evidence>
<dbReference type="STRING" id="862908.BMS_1304"/>
<dbReference type="PROSITE" id="PS50297">
    <property type="entry name" value="ANK_REP_REGION"/>
    <property type="match status" value="2"/>
</dbReference>
<dbReference type="AlphaFoldDB" id="E1WZJ0"/>
<dbReference type="SUPFAM" id="SSF48403">
    <property type="entry name" value="Ankyrin repeat"/>
    <property type="match status" value="1"/>
</dbReference>